<comment type="caution">
    <text evidence="5">The sequence shown here is derived from an EMBL/GenBank/DDBJ whole genome shotgun (WGS) entry which is preliminary data.</text>
</comment>
<accession>A0A1A3KNP4</accession>
<feature type="compositionally biased region" description="Acidic residues" evidence="2">
    <location>
        <begin position="547"/>
        <end position="558"/>
    </location>
</feature>
<proteinExistence type="inferred from homology"/>
<dbReference type="RefSeq" id="WP_065139585.1">
    <property type="nucleotide sequence ID" value="NZ_LZLM01000057.1"/>
</dbReference>
<dbReference type="Pfam" id="PF18878">
    <property type="entry name" value="PPE-PPW"/>
    <property type="match status" value="1"/>
</dbReference>
<dbReference type="EMBL" id="LZLM01000057">
    <property type="protein sequence ID" value="OBJ86807.1"/>
    <property type="molecule type" value="Genomic_DNA"/>
</dbReference>
<dbReference type="AlphaFoldDB" id="A0A1A3KNP4"/>
<dbReference type="InterPro" id="IPR043641">
    <property type="entry name" value="PPE-PPW_C"/>
</dbReference>
<evidence type="ECO:0000313" key="5">
    <source>
        <dbReference type="EMBL" id="OBJ86807.1"/>
    </source>
</evidence>
<feature type="domain" description="PPE" evidence="3">
    <location>
        <begin position="1"/>
        <end position="162"/>
    </location>
</feature>
<organism evidence="5 6">
    <name type="scientific">Mycobacterium asiaticum</name>
    <dbReference type="NCBI Taxonomy" id="1790"/>
    <lineage>
        <taxon>Bacteria</taxon>
        <taxon>Bacillati</taxon>
        <taxon>Actinomycetota</taxon>
        <taxon>Actinomycetes</taxon>
        <taxon>Mycobacteriales</taxon>
        <taxon>Mycobacteriaceae</taxon>
        <taxon>Mycobacterium</taxon>
    </lineage>
</organism>
<dbReference type="InterPro" id="IPR038332">
    <property type="entry name" value="PPE_sf"/>
</dbReference>
<protein>
    <recommendedName>
        <fullName evidence="7">PPE family domain-containing protein</fullName>
    </recommendedName>
</protein>
<evidence type="ECO:0000256" key="1">
    <source>
        <dbReference type="ARBA" id="ARBA00010652"/>
    </source>
</evidence>
<feature type="compositionally biased region" description="Pro residues" evidence="2">
    <location>
        <begin position="394"/>
        <end position="410"/>
    </location>
</feature>
<evidence type="ECO:0008006" key="7">
    <source>
        <dbReference type="Google" id="ProtNLM"/>
    </source>
</evidence>
<comment type="similarity">
    <text evidence="1">Belongs to the mycobacterial PPE family.</text>
</comment>
<evidence type="ECO:0000259" key="3">
    <source>
        <dbReference type="Pfam" id="PF00823"/>
    </source>
</evidence>
<dbReference type="Gene3D" id="1.20.1260.20">
    <property type="entry name" value="PPE superfamily"/>
    <property type="match status" value="1"/>
</dbReference>
<dbReference type="Pfam" id="PF00823">
    <property type="entry name" value="PPE"/>
    <property type="match status" value="1"/>
</dbReference>
<dbReference type="SUPFAM" id="SSF140459">
    <property type="entry name" value="PE/PPE dimer-like"/>
    <property type="match status" value="1"/>
</dbReference>
<dbReference type="InterPro" id="IPR000030">
    <property type="entry name" value="PPE_dom"/>
</dbReference>
<feature type="domain" description="PPE-PPW subfamily C-terminal" evidence="4">
    <location>
        <begin position="497"/>
        <end position="543"/>
    </location>
</feature>
<feature type="region of interest" description="Disordered" evidence="2">
    <location>
        <begin position="492"/>
        <end position="558"/>
    </location>
</feature>
<sequence length="558" mass="57167">MASPPEVHSMLLSSGPGPGAMMAAAAAWASLSTDYESAADDLLAVLAAVQGGAWQGTSAESYAAAHLPYLAWLKEASATSSETAARAEVVAGAYAAALAAMPTLAELAANHATHAALLATNFFGINTIPIAVNEADYTRMWVQAATTMSGYQAASDAALTAAPQLPPPPRILQQIDQSLQNLVQAYQNLIGNPQLNPFDQFENLINNPQLDAFLEQFGIGNDAVAHDPLVDNALDNFVANILRNFGYNWNPLEGTLNGLDYDDYTDPTVAAFWVARTLELSEDFQQFFVYLQTNPVLAVQYLVSLELFDWPTHLAEVFTLTSQPAALAAALPVAAAPLASASGLAGLAGLAALPPPTVAPPALAPLAAPALLPAASLAPVTAPAAAPAVSGAPTPNPPAGPPPSSAPPAPGATGGTGFAPPYAAAPPSIGFGSGMVAKASAGAKRQAAQPDSAAAAAAAVAREAARARRRRHARARDRGDEFMDMNVDVDPDWGSQSSGRGAGRLGLAGTLANDKARDPTGLATLAGDDYGGGPKLPMLPGSWITDQDGEQDEVTPPQ</sequence>
<dbReference type="GO" id="GO:0052572">
    <property type="term" value="P:response to host immune response"/>
    <property type="evidence" value="ECO:0007669"/>
    <property type="project" value="TreeGrafter"/>
</dbReference>
<dbReference type="PANTHER" id="PTHR46766:SF1">
    <property type="entry name" value="GLUTAMINE-RICH PROTEIN 2"/>
    <property type="match status" value="1"/>
</dbReference>
<evidence type="ECO:0000259" key="4">
    <source>
        <dbReference type="Pfam" id="PF18878"/>
    </source>
</evidence>
<evidence type="ECO:0000256" key="2">
    <source>
        <dbReference type="SAM" id="MobiDB-lite"/>
    </source>
</evidence>
<gene>
    <name evidence="5" type="ORF">A5640_09265</name>
</gene>
<reference evidence="5 6" key="1">
    <citation type="submission" date="2016-06" db="EMBL/GenBank/DDBJ databases">
        <authorList>
            <person name="Kjaerup R.B."/>
            <person name="Dalgaard T.S."/>
            <person name="Juul-Madsen H.R."/>
        </authorList>
    </citation>
    <scope>NUCLEOTIDE SEQUENCE [LARGE SCALE GENOMIC DNA]</scope>
    <source>
        <strain evidence="5 6">1276495.2</strain>
    </source>
</reference>
<dbReference type="PANTHER" id="PTHR46766">
    <property type="entry name" value="GLUTAMINE-RICH PROTEIN 2"/>
    <property type="match status" value="1"/>
</dbReference>
<name>A0A1A3KNP4_MYCAS</name>
<evidence type="ECO:0000313" key="6">
    <source>
        <dbReference type="Proteomes" id="UP000093925"/>
    </source>
</evidence>
<dbReference type="Proteomes" id="UP000093925">
    <property type="component" value="Unassembled WGS sequence"/>
</dbReference>
<feature type="region of interest" description="Disordered" evidence="2">
    <location>
        <begin position="386"/>
        <end position="420"/>
    </location>
</feature>